<evidence type="ECO:0000313" key="1">
    <source>
        <dbReference type="EMBL" id="CRZ06838.1"/>
    </source>
</evidence>
<protein>
    <submittedName>
        <fullName evidence="1">Uncharacterized protein</fullName>
    </submittedName>
</protein>
<feature type="non-terminal residue" evidence="1">
    <location>
        <position position="1"/>
    </location>
</feature>
<name>A0A0H5QXY7_9EUKA</name>
<dbReference type="EMBL" id="HACM01006396">
    <property type="protein sequence ID" value="CRZ06838.1"/>
    <property type="molecule type" value="Transcribed_RNA"/>
</dbReference>
<sequence length="102" mass="11516">KCVISGCITPEPGNLCSIQYNAKDSKTLCIRSSQDMRTFFCRDDRHKDIAKNTVQWISLDDVGGIIAHAEPCVSAETNRRIMLLMALRFRLHPLALDKILNL</sequence>
<accession>A0A0H5QXY7</accession>
<reference evidence="1" key="1">
    <citation type="submission" date="2015-04" db="EMBL/GenBank/DDBJ databases">
        <title>The genome sequence of the plant pathogenic Rhizarian Plasmodiophora brassicae reveals insights in its biotrophic life cycle and the origin of chitin synthesis.</title>
        <authorList>
            <person name="Schwelm A."/>
            <person name="Fogelqvist J."/>
            <person name="Knaust A."/>
            <person name="Julke S."/>
            <person name="Lilja T."/>
            <person name="Dhandapani V."/>
            <person name="Bonilla-Rosso G."/>
            <person name="Karlsson M."/>
            <person name="Shevchenko A."/>
            <person name="Choi S.R."/>
            <person name="Kim H.G."/>
            <person name="Park J.Y."/>
            <person name="Lim Y.P."/>
            <person name="Ludwig-Muller J."/>
            <person name="Dixelius C."/>
        </authorList>
    </citation>
    <scope>NUCLEOTIDE SEQUENCE</scope>
    <source>
        <tissue evidence="1">Potato root galls</tissue>
    </source>
</reference>
<proteinExistence type="predicted"/>
<organism evidence="1">
    <name type="scientific">Spongospora subterranea</name>
    <dbReference type="NCBI Taxonomy" id="70186"/>
    <lineage>
        <taxon>Eukaryota</taxon>
        <taxon>Sar</taxon>
        <taxon>Rhizaria</taxon>
        <taxon>Endomyxa</taxon>
        <taxon>Phytomyxea</taxon>
        <taxon>Plasmodiophorida</taxon>
        <taxon>Plasmodiophoridae</taxon>
        <taxon>Spongospora</taxon>
    </lineage>
</organism>
<feature type="non-terminal residue" evidence="1">
    <location>
        <position position="102"/>
    </location>
</feature>
<dbReference type="AlphaFoldDB" id="A0A0H5QXY7"/>